<evidence type="ECO:0000313" key="2">
    <source>
        <dbReference type="Proteomes" id="UP000079169"/>
    </source>
</evidence>
<dbReference type="RefSeq" id="XP_008475436.2">
    <property type="nucleotide sequence ID" value="XM_008477214.3"/>
</dbReference>
<accession>A0A1S3D7Y4</accession>
<feature type="region of interest" description="Disordered" evidence="1">
    <location>
        <begin position="70"/>
        <end position="101"/>
    </location>
</feature>
<gene>
    <name evidence="3" type="primary">LOC103512451</name>
</gene>
<feature type="compositionally biased region" description="Polar residues" evidence="1">
    <location>
        <begin position="70"/>
        <end position="87"/>
    </location>
</feature>
<dbReference type="Proteomes" id="UP000079169">
    <property type="component" value="Unplaced"/>
</dbReference>
<reference evidence="3" key="1">
    <citation type="submission" date="2025-08" db="UniProtKB">
        <authorList>
            <consortium name="RefSeq"/>
        </authorList>
    </citation>
    <scope>IDENTIFICATION</scope>
</reference>
<feature type="region of interest" description="Disordered" evidence="1">
    <location>
        <begin position="1"/>
        <end position="46"/>
    </location>
</feature>
<evidence type="ECO:0000256" key="1">
    <source>
        <dbReference type="SAM" id="MobiDB-lite"/>
    </source>
</evidence>
<dbReference type="KEGG" id="dci:103512451"/>
<dbReference type="AlphaFoldDB" id="A0A1S3D7Y4"/>
<protein>
    <submittedName>
        <fullName evidence="3">Uncharacterized protein LOC103512451</fullName>
    </submittedName>
</protein>
<sequence>MDQGADHLWVRQGSGSWNSGQSTASSNLLQTRRLSSSGPWMPQDDMTVRGVGALRYPSIGNLQRKNYVDSTSCDSFQGGDSLSTNAFPSGKSGPVNRSVSPTDQYSYYSGSLADFQNGNLPLPPISTSKPDESHALLYQQQVRFKK</sequence>
<proteinExistence type="predicted"/>
<organism evidence="2 3">
    <name type="scientific">Diaphorina citri</name>
    <name type="common">Asian citrus psyllid</name>
    <dbReference type="NCBI Taxonomy" id="121845"/>
    <lineage>
        <taxon>Eukaryota</taxon>
        <taxon>Metazoa</taxon>
        <taxon>Ecdysozoa</taxon>
        <taxon>Arthropoda</taxon>
        <taxon>Hexapoda</taxon>
        <taxon>Insecta</taxon>
        <taxon>Pterygota</taxon>
        <taxon>Neoptera</taxon>
        <taxon>Paraneoptera</taxon>
        <taxon>Hemiptera</taxon>
        <taxon>Sternorrhyncha</taxon>
        <taxon>Psylloidea</taxon>
        <taxon>Psyllidae</taxon>
        <taxon>Diaphorininae</taxon>
        <taxon>Diaphorina</taxon>
    </lineage>
</organism>
<dbReference type="PaxDb" id="121845-A0A1S3D7Y4"/>
<name>A0A1S3D7Y4_DIACI</name>
<feature type="compositionally biased region" description="Polar residues" evidence="1">
    <location>
        <begin position="13"/>
        <end position="38"/>
    </location>
</feature>
<evidence type="ECO:0000313" key="3">
    <source>
        <dbReference type="RefSeq" id="XP_008475436.2"/>
    </source>
</evidence>
<dbReference type="GeneID" id="103512451"/>
<keyword evidence="2" id="KW-1185">Reference proteome</keyword>